<evidence type="ECO:0000313" key="3">
    <source>
        <dbReference type="EMBL" id="KAF6139429.1"/>
    </source>
</evidence>
<dbReference type="InterPro" id="IPR045051">
    <property type="entry name" value="SBT"/>
</dbReference>
<keyword evidence="2" id="KW-0732">Signal</keyword>
<proteinExistence type="inferred from homology"/>
<evidence type="ECO:0000256" key="2">
    <source>
        <dbReference type="ARBA" id="ARBA00022729"/>
    </source>
</evidence>
<dbReference type="OrthoDB" id="4803627at2759"/>
<reference evidence="3 4" key="1">
    <citation type="journal article" date="2020" name="IScience">
        <title>Genome Sequencing of the Endangered Kingdonia uniflora (Circaeasteraceae, Ranunculales) Reveals Potential Mechanisms of Evolutionary Specialization.</title>
        <authorList>
            <person name="Sun Y."/>
            <person name="Deng T."/>
            <person name="Zhang A."/>
            <person name="Moore M.J."/>
            <person name="Landis J.B."/>
            <person name="Lin N."/>
            <person name="Zhang H."/>
            <person name="Zhang X."/>
            <person name="Huang J."/>
            <person name="Zhang X."/>
            <person name="Sun H."/>
            <person name="Wang H."/>
        </authorList>
    </citation>
    <scope>NUCLEOTIDE SEQUENCE [LARGE SCALE GENOMIC DNA]</scope>
    <source>
        <strain evidence="3">TB1705</strain>
        <tissue evidence="3">Leaf</tissue>
    </source>
</reference>
<dbReference type="SUPFAM" id="SSF52743">
    <property type="entry name" value="Subtilisin-like"/>
    <property type="match status" value="1"/>
</dbReference>
<dbReference type="InterPro" id="IPR036852">
    <property type="entry name" value="Peptidase_S8/S53_dom_sf"/>
</dbReference>
<dbReference type="PANTHER" id="PTHR10795">
    <property type="entry name" value="PROPROTEIN CONVERTASE SUBTILISIN/KEXIN"/>
    <property type="match status" value="1"/>
</dbReference>
<keyword evidence="4" id="KW-1185">Reference proteome</keyword>
<evidence type="ECO:0000256" key="1">
    <source>
        <dbReference type="ARBA" id="ARBA00011073"/>
    </source>
</evidence>
<protein>
    <submittedName>
        <fullName evidence="3">Uncharacterized protein</fullName>
    </submittedName>
</protein>
<dbReference type="EMBL" id="JACGCM010002493">
    <property type="protein sequence ID" value="KAF6139429.1"/>
    <property type="molecule type" value="Genomic_DNA"/>
</dbReference>
<accession>A0A7J7LA34</accession>
<name>A0A7J7LA34_9MAGN</name>
<organism evidence="3 4">
    <name type="scientific">Kingdonia uniflora</name>
    <dbReference type="NCBI Taxonomy" id="39325"/>
    <lineage>
        <taxon>Eukaryota</taxon>
        <taxon>Viridiplantae</taxon>
        <taxon>Streptophyta</taxon>
        <taxon>Embryophyta</taxon>
        <taxon>Tracheophyta</taxon>
        <taxon>Spermatophyta</taxon>
        <taxon>Magnoliopsida</taxon>
        <taxon>Ranunculales</taxon>
        <taxon>Circaeasteraceae</taxon>
        <taxon>Kingdonia</taxon>
    </lineage>
</organism>
<dbReference type="Gene3D" id="3.40.50.200">
    <property type="entry name" value="Peptidase S8/S53 domain"/>
    <property type="match status" value="1"/>
</dbReference>
<comment type="caution">
    <text evidence="3">The sequence shown here is derived from an EMBL/GenBank/DDBJ whole genome shotgun (WGS) entry which is preliminary data.</text>
</comment>
<comment type="similarity">
    <text evidence="1">Belongs to the peptidase S8 family.</text>
</comment>
<sequence>MRITDKTKLPEGNVFRIFTPNMRYFKKGILAQDPNISFVYNSPRDEMGNETHTTSIAVVNYVRGASYFGYVKGIARGVVTCVRLAVYKVTWSRGGSLTSGVITGALPYEDPIYMASFTAMEKGVLVSSPAWNRGSDLITVVANP</sequence>
<dbReference type="GO" id="GO:0004252">
    <property type="term" value="F:serine-type endopeptidase activity"/>
    <property type="evidence" value="ECO:0007669"/>
    <property type="project" value="InterPro"/>
</dbReference>
<evidence type="ECO:0000313" key="4">
    <source>
        <dbReference type="Proteomes" id="UP000541444"/>
    </source>
</evidence>
<dbReference type="Proteomes" id="UP000541444">
    <property type="component" value="Unassembled WGS sequence"/>
</dbReference>
<dbReference type="AlphaFoldDB" id="A0A7J7LA34"/>
<gene>
    <name evidence="3" type="ORF">GIB67_026271</name>
</gene>
<dbReference type="GO" id="GO:0006508">
    <property type="term" value="P:proteolysis"/>
    <property type="evidence" value="ECO:0007669"/>
    <property type="project" value="InterPro"/>
</dbReference>